<dbReference type="Pfam" id="PF00254">
    <property type="entry name" value="FKBP_C"/>
    <property type="match status" value="1"/>
</dbReference>
<dbReference type="GO" id="GO:0005737">
    <property type="term" value="C:cytoplasm"/>
    <property type="evidence" value="ECO:0007669"/>
    <property type="project" value="UniProtKB-SubCell"/>
</dbReference>
<dbReference type="EMBL" id="VANU01000001">
    <property type="protein sequence ID" value="TLP40455.1"/>
    <property type="molecule type" value="Genomic_DNA"/>
</dbReference>
<evidence type="ECO:0000256" key="2">
    <source>
        <dbReference type="ARBA" id="ARBA00004496"/>
    </source>
</evidence>
<proteinExistence type="inferred from homology"/>
<evidence type="ECO:0000259" key="11">
    <source>
        <dbReference type="PROSITE" id="PS50059"/>
    </source>
</evidence>
<protein>
    <recommendedName>
        <fullName evidence="10">Peptidyl-prolyl cis-trans isomerase</fullName>
        <ecNumber evidence="10">5.2.1.8</ecNumber>
    </recommendedName>
</protein>
<evidence type="ECO:0000313" key="13">
    <source>
        <dbReference type="Proteomes" id="UP000308901"/>
    </source>
</evidence>
<feature type="domain" description="PPIase FKBP-type" evidence="11">
    <location>
        <begin position="42"/>
        <end position="115"/>
    </location>
</feature>
<dbReference type="PROSITE" id="PS50059">
    <property type="entry name" value="FKBP_PPIASE"/>
    <property type="match status" value="1"/>
</dbReference>
<dbReference type="AlphaFoldDB" id="A0A5R8Y321"/>
<comment type="function">
    <text evidence="8">Also involved in hydrogenase metallocenter assembly, probably by participating in the nickel insertion step. This function in hydrogenase biosynthesis requires chaperone activity and the presence of the metal-binding domain, but not PPIase activity.</text>
</comment>
<keyword evidence="4" id="KW-0963">Cytoplasm</keyword>
<keyword evidence="5 9" id="KW-0697">Rotamase</keyword>
<dbReference type="PANTHER" id="PTHR47861">
    <property type="entry name" value="FKBP-TYPE PEPTIDYL-PROLYL CIS-TRANS ISOMERASE SLYD"/>
    <property type="match status" value="1"/>
</dbReference>
<comment type="similarity">
    <text evidence="3 10">Belongs to the FKBP-type PPIase family.</text>
</comment>
<reference evidence="12 13" key="1">
    <citation type="submission" date="2019-05" db="EMBL/GenBank/DDBJ databases">
        <title>Arcobacter sp. nov., isolated from sea sediment.</title>
        <authorList>
            <person name="Kim W."/>
        </authorList>
    </citation>
    <scope>NUCLEOTIDE SEQUENCE [LARGE SCALE GENOMIC DNA]</scope>
    <source>
        <strain evidence="12 13">CAU 1517</strain>
    </source>
</reference>
<dbReference type="PANTHER" id="PTHR47861:SF3">
    <property type="entry name" value="FKBP-TYPE PEPTIDYL-PROLYL CIS-TRANS ISOMERASE SLYD"/>
    <property type="match status" value="1"/>
</dbReference>
<keyword evidence="7 9" id="KW-0413">Isomerase</keyword>
<keyword evidence="13" id="KW-1185">Reference proteome</keyword>
<dbReference type="GO" id="GO:0042026">
    <property type="term" value="P:protein refolding"/>
    <property type="evidence" value="ECO:0007669"/>
    <property type="project" value="UniProtKB-ARBA"/>
</dbReference>
<comment type="catalytic activity">
    <reaction evidence="1 9 10">
        <text>[protein]-peptidylproline (omega=180) = [protein]-peptidylproline (omega=0)</text>
        <dbReference type="Rhea" id="RHEA:16237"/>
        <dbReference type="Rhea" id="RHEA-COMP:10747"/>
        <dbReference type="Rhea" id="RHEA-COMP:10748"/>
        <dbReference type="ChEBI" id="CHEBI:83833"/>
        <dbReference type="ChEBI" id="CHEBI:83834"/>
        <dbReference type="EC" id="5.2.1.8"/>
    </reaction>
</comment>
<sequence>MLRLTFLIFLMNIRDYLAKKRFFLLECKHYEKKGDIVAIENNQMVAINYELKIGGEVIDSNMGKDALEFAFGAGQLIPGLESRIQDMKEGDSREISVPCQEAYGEYNEEAKQMVPKEQFGDLELQVGMPLQAQGQDGNPIQVTVAAINDADVEIDFNHPLAGKDLNFSITVQTIK</sequence>
<evidence type="ECO:0000256" key="10">
    <source>
        <dbReference type="RuleBase" id="RU003915"/>
    </source>
</evidence>
<gene>
    <name evidence="12" type="ORF">FDK22_00125</name>
</gene>
<comment type="subcellular location">
    <subcellularLocation>
        <location evidence="2">Cytoplasm</location>
    </subcellularLocation>
</comment>
<name>A0A5R8Y321_9BACT</name>
<evidence type="ECO:0000256" key="9">
    <source>
        <dbReference type="PROSITE-ProRule" id="PRU00277"/>
    </source>
</evidence>
<evidence type="ECO:0000256" key="5">
    <source>
        <dbReference type="ARBA" id="ARBA00023110"/>
    </source>
</evidence>
<dbReference type="Proteomes" id="UP000308901">
    <property type="component" value="Unassembled WGS sequence"/>
</dbReference>
<evidence type="ECO:0000256" key="7">
    <source>
        <dbReference type="ARBA" id="ARBA00023235"/>
    </source>
</evidence>
<organism evidence="12 13">
    <name type="scientific">Arcobacter arenosus</name>
    <dbReference type="NCBI Taxonomy" id="2576037"/>
    <lineage>
        <taxon>Bacteria</taxon>
        <taxon>Pseudomonadati</taxon>
        <taxon>Campylobacterota</taxon>
        <taxon>Epsilonproteobacteria</taxon>
        <taxon>Campylobacterales</taxon>
        <taxon>Arcobacteraceae</taxon>
        <taxon>Arcobacter</taxon>
    </lineage>
</organism>
<evidence type="ECO:0000256" key="6">
    <source>
        <dbReference type="ARBA" id="ARBA00023186"/>
    </source>
</evidence>
<dbReference type="InterPro" id="IPR046357">
    <property type="entry name" value="PPIase_dom_sf"/>
</dbReference>
<evidence type="ECO:0000256" key="3">
    <source>
        <dbReference type="ARBA" id="ARBA00006577"/>
    </source>
</evidence>
<dbReference type="InterPro" id="IPR001179">
    <property type="entry name" value="PPIase_FKBP_dom"/>
</dbReference>
<evidence type="ECO:0000313" key="12">
    <source>
        <dbReference type="EMBL" id="TLP40455.1"/>
    </source>
</evidence>
<dbReference type="SUPFAM" id="SSF54534">
    <property type="entry name" value="FKBP-like"/>
    <property type="match status" value="1"/>
</dbReference>
<keyword evidence="6" id="KW-0143">Chaperone</keyword>
<comment type="caution">
    <text evidence="12">The sequence shown here is derived from an EMBL/GenBank/DDBJ whole genome shotgun (WGS) entry which is preliminary data.</text>
</comment>
<accession>A0A5R8Y321</accession>
<dbReference type="OrthoDB" id="9808891at2"/>
<dbReference type="GO" id="GO:0003755">
    <property type="term" value="F:peptidyl-prolyl cis-trans isomerase activity"/>
    <property type="evidence" value="ECO:0007669"/>
    <property type="project" value="UniProtKB-UniRule"/>
</dbReference>
<dbReference type="Gene3D" id="3.10.50.40">
    <property type="match status" value="1"/>
</dbReference>
<evidence type="ECO:0000256" key="4">
    <source>
        <dbReference type="ARBA" id="ARBA00022490"/>
    </source>
</evidence>
<evidence type="ECO:0000256" key="1">
    <source>
        <dbReference type="ARBA" id="ARBA00000971"/>
    </source>
</evidence>
<evidence type="ECO:0000256" key="8">
    <source>
        <dbReference type="ARBA" id="ARBA00037071"/>
    </source>
</evidence>
<dbReference type="EC" id="5.2.1.8" evidence="10"/>